<feature type="compositionally biased region" description="Basic and acidic residues" evidence="2">
    <location>
        <begin position="180"/>
        <end position="189"/>
    </location>
</feature>
<dbReference type="Pfam" id="PF14223">
    <property type="entry name" value="Retrotran_gag_2"/>
    <property type="match status" value="1"/>
</dbReference>
<dbReference type="EMBL" id="BSXT01000273">
    <property type="protein sequence ID" value="GMF23108.1"/>
    <property type="molecule type" value="Genomic_DNA"/>
</dbReference>
<dbReference type="InterPro" id="IPR036875">
    <property type="entry name" value="Znf_CCHC_sf"/>
</dbReference>
<feature type="compositionally biased region" description="Polar residues" evidence="2">
    <location>
        <begin position="246"/>
        <end position="256"/>
    </location>
</feature>
<evidence type="ECO:0000313" key="4">
    <source>
        <dbReference type="EMBL" id="GMF23108.1"/>
    </source>
</evidence>
<comment type="caution">
    <text evidence="4">The sequence shown here is derived from an EMBL/GenBank/DDBJ whole genome shotgun (WGS) entry which is preliminary data.</text>
</comment>
<name>A0A9W6TZR2_9STRA</name>
<dbReference type="InterPro" id="IPR001878">
    <property type="entry name" value="Znf_CCHC"/>
</dbReference>
<dbReference type="Proteomes" id="UP001165121">
    <property type="component" value="Unassembled WGS sequence"/>
</dbReference>
<gene>
    <name evidence="4" type="ORF">Pfra01_000357700</name>
</gene>
<dbReference type="AlphaFoldDB" id="A0A9W6TZR2"/>
<dbReference type="OrthoDB" id="126422at2759"/>
<reference evidence="4" key="1">
    <citation type="submission" date="2023-04" db="EMBL/GenBank/DDBJ databases">
        <title>Phytophthora fragariaefolia NBRC 109709.</title>
        <authorList>
            <person name="Ichikawa N."/>
            <person name="Sato H."/>
            <person name="Tonouchi N."/>
        </authorList>
    </citation>
    <scope>NUCLEOTIDE SEQUENCE</scope>
    <source>
        <strain evidence="4">NBRC 109709</strain>
    </source>
</reference>
<organism evidence="4 5">
    <name type="scientific">Phytophthora fragariaefolia</name>
    <dbReference type="NCBI Taxonomy" id="1490495"/>
    <lineage>
        <taxon>Eukaryota</taxon>
        <taxon>Sar</taxon>
        <taxon>Stramenopiles</taxon>
        <taxon>Oomycota</taxon>
        <taxon>Peronosporomycetes</taxon>
        <taxon>Peronosporales</taxon>
        <taxon>Peronosporaceae</taxon>
        <taxon>Phytophthora</taxon>
    </lineage>
</organism>
<keyword evidence="1" id="KW-0862">Zinc</keyword>
<evidence type="ECO:0000313" key="5">
    <source>
        <dbReference type="Proteomes" id="UP001165121"/>
    </source>
</evidence>
<dbReference type="Gene3D" id="4.10.60.10">
    <property type="entry name" value="Zinc finger, CCHC-type"/>
    <property type="match status" value="1"/>
</dbReference>
<dbReference type="PROSITE" id="PS50158">
    <property type="entry name" value="ZF_CCHC"/>
    <property type="match status" value="1"/>
</dbReference>
<evidence type="ECO:0000256" key="2">
    <source>
        <dbReference type="SAM" id="MobiDB-lite"/>
    </source>
</evidence>
<feature type="domain" description="CCHC-type" evidence="3">
    <location>
        <begin position="224"/>
        <end position="239"/>
    </location>
</feature>
<dbReference type="SUPFAM" id="SSF57756">
    <property type="entry name" value="Retrovirus zinc finger-like domains"/>
    <property type="match status" value="1"/>
</dbReference>
<keyword evidence="1" id="KW-0479">Metal-binding</keyword>
<protein>
    <submittedName>
        <fullName evidence="4">Unnamed protein product</fullName>
    </submittedName>
</protein>
<dbReference type="SMART" id="SM00343">
    <property type="entry name" value="ZnF_C2HC"/>
    <property type="match status" value="1"/>
</dbReference>
<feature type="compositionally biased region" description="Basic residues" evidence="2">
    <location>
        <begin position="195"/>
        <end position="205"/>
    </location>
</feature>
<dbReference type="GO" id="GO:0003676">
    <property type="term" value="F:nucleic acid binding"/>
    <property type="evidence" value="ECO:0007669"/>
    <property type="project" value="InterPro"/>
</dbReference>
<accession>A0A9W6TZR2</accession>
<feature type="region of interest" description="Disordered" evidence="2">
    <location>
        <begin position="175"/>
        <end position="284"/>
    </location>
</feature>
<keyword evidence="1" id="KW-0863">Zinc-finger</keyword>
<feature type="compositionally biased region" description="Basic and acidic residues" evidence="2">
    <location>
        <begin position="206"/>
        <end position="223"/>
    </location>
</feature>
<dbReference type="Pfam" id="PF00098">
    <property type="entry name" value="zf-CCHC"/>
    <property type="match status" value="1"/>
</dbReference>
<dbReference type="GO" id="GO:0008270">
    <property type="term" value="F:zinc ion binding"/>
    <property type="evidence" value="ECO:0007669"/>
    <property type="project" value="UniProtKB-KW"/>
</dbReference>
<proteinExistence type="predicted"/>
<keyword evidence="5" id="KW-1185">Reference proteome</keyword>
<feature type="compositionally biased region" description="Basic and acidic residues" evidence="2">
    <location>
        <begin position="257"/>
        <end position="284"/>
    </location>
</feature>
<evidence type="ECO:0000256" key="1">
    <source>
        <dbReference type="PROSITE-ProRule" id="PRU00047"/>
    </source>
</evidence>
<evidence type="ECO:0000259" key="3">
    <source>
        <dbReference type="PROSITE" id="PS50158"/>
    </source>
</evidence>
<sequence>MGCWAVVDGSIDRCDPCFAVKDNLAREAILYGVAAQDAEMICQEDTARAMWTRFVDKQTKREYSNYIFARAEFYSHVYSADKGMEQWLREMELMRHQLLHYGKRVTDEDFAETLLGHVARTHRDVVRQFSKHYVVRGDGGADRPVPTATQVMNALRAESALDEQMGTENLKPAGIAACGKETKPPKETKQSPAKGKSKRSDHGKKQKDGKPGGKKSDKQETRTCYHCGETGHIRPNCPNRDDDSSNDQAAETQTAISERKRWQKRPDKDGENKKRKPELLSELQHDSKHVFQGYDGKVTDNERVGNVQLRVRNNNQPHQDVTLQLQNVLLKPSAPDNLLSLDALEEARWTLKTGKQGSDRIAWITKGRLQLLLVKSRATA</sequence>